<protein>
    <submittedName>
        <fullName evidence="2">Uncharacterized protein</fullName>
    </submittedName>
</protein>
<organism evidence="2 3">
    <name type="scientific">Nephila pilipes</name>
    <name type="common">Giant wood spider</name>
    <name type="synonym">Nephila maculata</name>
    <dbReference type="NCBI Taxonomy" id="299642"/>
    <lineage>
        <taxon>Eukaryota</taxon>
        <taxon>Metazoa</taxon>
        <taxon>Ecdysozoa</taxon>
        <taxon>Arthropoda</taxon>
        <taxon>Chelicerata</taxon>
        <taxon>Arachnida</taxon>
        <taxon>Araneae</taxon>
        <taxon>Araneomorphae</taxon>
        <taxon>Entelegynae</taxon>
        <taxon>Araneoidea</taxon>
        <taxon>Nephilidae</taxon>
        <taxon>Nephila</taxon>
    </lineage>
</organism>
<name>A0A8X6UBR0_NEPPI</name>
<feature type="compositionally biased region" description="Polar residues" evidence="1">
    <location>
        <begin position="67"/>
        <end position="81"/>
    </location>
</feature>
<feature type="region of interest" description="Disordered" evidence="1">
    <location>
        <begin position="67"/>
        <end position="96"/>
    </location>
</feature>
<sequence>MPILEQTEHGDPIEFAWMPILGQGGAEVPRRCLDGQRNQGEVNKCLVRKTIEEVFEISDFPVNAQIPSTSDFGDLTPSQVDSPFENEDDKKNHMSV</sequence>
<dbReference type="AlphaFoldDB" id="A0A8X6UBR0"/>
<keyword evidence="3" id="KW-1185">Reference proteome</keyword>
<comment type="caution">
    <text evidence="2">The sequence shown here is derived from an EMBL/GenBank/DDBJ whole genome shotgun (WGS) entry which is preliminary data.</text>
</comment>
<dbReference type="Proteomes" id="UP000887013">
    <property type="component" value="Unassembled WGS sequence"/>
</dbReference>
<evidence type="ECO:0000313" key="2">
    <source>
        <dbReference type="EMBL" id="GFT94467.1"/>
    </source>
</evidence>
<reference evidence="2" key="1">
    <citation type="submission" date="2020-08" db="EMBL/GenBank/DDBJ databases">
        <title>Multicomponent nature underlies the extraordinary mechanical properties of spider dragline silk.</title>
        <authorList>
            <person name="Kono N."/>
            <person name="Nakamura H."/>
            <person name="Mori M."/>
            <person name="Yoshida Y."/>
            <person name="Ohtoshi R."/>
            <person name="Malay A.D."/>
            <person name="Moran D.A.P."/>
            <person name="Tomita M."/>
            <person name="Numata K."/>
            <person name="Arakawa K."/>
        </authorList>
    </citation>
    <scope>NUCLEOTIDE SEQUENCE</scope>
</reference>
<dbReference type="EMBL" id="BMAW01121515">
    <property type="protein sequence ID" value="GFT94467.1"/>
    <property type="molecule type" value="Genomic_DNA"/>
</dbReference>
<proteinExistence type="predicted"/>
<evidence type="ECO:0000313" key="3">
    <source>
        <dbReference type="Proteomes" id="UP000887013"/>
    </source>
</evidence>
<gene>
    <name evidence="2" type="ORF">NPIL_487741</name>
</gene>
<evidence type="ECO:0000256" key="1">
    <source>
        <dbReference type="SAM" id="MobiDB-lite"/>
    </source>
</evidence>
<accession>A0A8X6UBR0</accession>